<name>A0AAD1MHK7_9MYCO</name>
<sequence length="93" mass="9686">MTRDGTEPVGGTPADGDSATGGEAGCRIQITSTTATSATASAIAPAATHASRRRRLRTDFDGDFGDREDFRGEFGVFLLAIAPITVQISGFQH</sequence>
<dbReference type="AlphaFoldDB" id="A0AAD1MHK7"/>
<protein>
    <submittedName>
        <fullName evidence="2">Uncharacterized protein</fullName>
    </submittedName>
</protein>
<dbReference type="EMBL" id="AP022564">
    <property type="protein sequence ID" value="BBX24822.1"/>
    <property type="molecule type" value="Genomic_DNA"/>
</dbReference>
<evidence type="ECO:0000256" key="1">
    <source>
        <dbReference type="SAM" id="MobiDB-lite"/>
    </source>
</evidence>
<feature type="region of interest" description="Disordered" evidence="1">
    <location>
        <begin position="1"/>
        <end position="25"/>
    </location>
</feature>
<gene>
    <name evidence="2" type="ORF">MTER_42330</name>
</gene>
<accession>A0AAD1MHK7</accession>
<dbReference type="Proteomes" id="UP000467636">
    <property type="component" value="Chromosome"/>
</dbReference>
<organism evidence="2 3">
    <name type="scientific">Mycolicibacter terrae</name>
    <dbReference type="NCBI Taxonomy" id="1788"/>
    <lineage>
        <taxon>Bacteria</taxon>
        <taxon>Bacillati</taxon>
        <taxon>Actinomycetota</taxon>
        <taxon>Actinomycetes</taxon>
        <taxon>Mycobacteriales</taxon>
        <taxon>Mycobacteriaceae</taxon>
        <taxon>Mycolicibacter</taxon>
    </lineage>
</organism>
<reference evidence="2 3" key="1">
    <citation type="journal article" date="2019" name="Emerg. Microbes Infect.">
        <title>Comprehensive subspecies identification of 175 nontuberculous mycobacteria species based on 7547 genomic profiles.</title>
        <authorList>
            <person name="Matsumoto Y."/>
            <person name="Kinjo T."/>
            <person name="Motooka D."/>
            <person name="Nabeya D."/>
            <person name="Jung N."/>
            <person name="Uechi K."/>
            <person name="Horii T."/>
            <person name="Iida T."/>
            <person name="Fujita J."/>
            <person name="Nakamura S."/>
        </authorList>
    </citation>
    <scope>NUCLEOTIDE SEQUENCE [LARGE SCALE GENOMIC DNA]</scope>
    <source>
        <strain evidence="2 3">JCM 12143</strain>
    </source>
</reference>
<evidence type="ECO:0000313" key="3">
    <source>
        <dbReference type="Proteomes" id="UP000467636"/>
    </source>
</evidence>
<proteinExistence type="predicted"/>
<keyword evidence="3" id="KW-1185">Reference proteome</keyword>
<evidence type="ECO:0000313" key="2">
    <source>
        <dbReference type="EMBL" id="BBX24822.1"/>
    </source>
</evidence>